<sequence>MPAKHEYAGVGRASAPALNGAGKKEMEDINVGVAAKTKADAATVTAGLAVAESAATPRTPTSSSVLHARSHSHAEQPVTPISALTPNSSPPEPINTTSAKHTSFSSSRPAPVSPPASIAPAIPPSKHHSQLSQSRQPPANSRRASTLSTASNTSTSNNTTKYHQRQLIPFLQTVFSPLYLRIRLRFNIHIWQEIRRKPHHPTPHVSNRGTIHIRDFAYPTPGSQHTMSGPDTPKLFRKILKKIRASLPSVLVPKIASSRVDFVGG</sequence>
<evidence type="ECO:0000313" key="3">
    <source>
        <dbReference type="Proteomes" id="UP000054279"/>
    </source>
</evidence>
<protein>
    <submittedName>
        <fullName evidence="2">Uncharacterized protein</fullName>
    </submittedName>
</protein>
<feature type="region of interest" description="Disordered" evidence="1">
    <location>
        <begin position="49"/>
        <end position="160"/>
    </location>
</feature>
<feature type="region of interest" description="Disordered" evidence="1">
    <location>
        <begin position="1"/>
        <end position="23"/>
    </location>
</feature>
<dbReference type="HOGENOM" id="CLU_1050407_0_0_1"/>
<gene>
    <name evidence="2" type="ORF">M422DRAFT_255307</name>
</gene>
<dbReference type="EMBL" id="KN837135">
    <property type="protein sequence ID" value="KIJ41692.1"/>
    <property type="molecule type" value="Genomic_DNA"/>
</dbReference>
<reference evidence="2 3" key="1">
    <citation type="submission" date="2014-06" db="EMBL/GenBank/DDBJ databases">
        <title>Evolutionary Origins and Diversification of the Mycorrhizal Mutualists.</title>
        <authorList>
            <consortium name="DOE Joint Genome Institute"/>
            <consortium name="Mycorrhizal Genomics Consortium"/>
            <person name="Kohler A."/>
            <person name="Kuo A."/>
            <person name="Nagy L.G."/>
            <person name="Floudas D."/>
            <person name="Copeland A."/>
            <person name="Barry K.W."/>
            <person name="Cichocki N."/>
            <person name="Veneault-Fourrey C."/>
            <person name="LaButti K."/>
            <person name="Lindquist E.A."/>
            <person name="Lipzen A."/>
            <person name="Lundell T."/>
            <person name="Morin E."/>
            <person name="Murat C."/>
            <person name="Riley R."/>
            <person name="Ohm R."/>
            <person name="Sun H."/>
            <person name="Tunlid A."/>
            <person name="Henrissat B."/>
            <person name="Grigoriev I.V."/>
            <person name="Hibbett D.S."/>
            <person name="Martin F."/>
        </authorList>
    </citation>
    <scope>NUCLEOTIDE SEQUENCE [LARGE SCALE GENOMIC DNA]</scope>
    <source>
        <strain evidence="2 3">SS14</strain>
    </source>
</reference>
<evidence type="ECO:0000256" key="1">
    <source>
        <dbReference type="SAM" id="MobiDB-lite"/>
    </source>
</evidence>
<keyword evidence="3" id="KW-1185">Reference proteome</keyword>
<dbReference type="Proteomes" id="UP000054279">
    <property type="component" value="Unassembled WGS sequence"/>
</dbReference>
<feature type="compositionally biased region" description="Low complexity" evidence="1">
    <location>
        <begin position="49"/>
        <end position="64"/>
    </location>
</feature>
<name>A0A0C9VJB2_SPHS4</name>
<feature type="compositionally biased region" description="Low complexity" evidence="1">
    <location>
        <begin position="103"/>
        <end position="120"/>
    </location>
</feature>
<accession>A0A0C9VJB2</accession>
<evidence type="ECO:0000313" key="2">
    <source>
        <dbReference type="EMBL" id="KIJ41692.1"/>
    </source>
</evidence>
<feature type="compositionally biased region" description="Low complexity" evidence="1">
    <location>
        <begin position="139"/>
        <end position="160"/>
    </location>
</feature>
<organism evidence="2 3">
    <name type="scientific">Sphaerobolus stellatus (strain SS14)</name>
    <dbReference type="NCBI Taxonomy" id="990650"/>
    <lineage>
        <taxon>Eukaryota</taxon>
        <taxon>Fungi</taxon>
        <taxon>Dikarya</taxon>
        <taxon>Basidiomycota</taxon>
        <taxon>Agaricomycotina</taxon>
        <taxon>Agaricomycetes</taxon>
        <taxon>Phallomycetidae</taxon>
        <taxon>Geastrales</taxon>
        <taxon>Sphaerobolaceae</taxon>
        <taxon>Sphaerobolus</taxon>
    </lineage>
</organism>
<dbReference type="AlphaFoldDB" id="A0A0C9VJB2"/>
<proteinExistence type="predicted"/>